<dbReference type="SMART" id="SM00448">
    <property type="entry name" value="REC"/>
    <property type="match status" value="1"/>
</dbReference>
<evidence type="ECO:0000256" key="1">
    <source>
        <dbReference type="ARBA" id="ARBA00022553"/>
    </source>
</evidence>
<name>A0A927CLB7_9BACL</name>
<evidence type="ECO:0000256" key="2">
    <source>
        <dbReference type="PROSITE-ProRule" id="PRU00169"/>
    </source>
</evidence>
<dbReference type="GO" id="GO:0000160">
    <property type="term" value="P:phosphorelay signal transduction system"/>
    <property type="evidence" value="ECO:0007669"/>
    <property type="project" value="InterPro"/>
</dbReference>
<evidence type="ECO:0000313" key="5">
    <source>
        <dbReference type="Proteomes" id="UP000632125"/>
    </source>
</evidence>
<evidence type="ECO:0000259" key="3">
    <source>
        <dbReference type="PROSITE" id="PS50110"/>
    </source>
</evidence>
<dbReference type="RefSeq" id="WP_190862911.1">
    <property type="nucleotide sequence ID" value="NZ_JACXIY010000018.1"/>
</dbReference>
<dbReference type="EMBL" id="JACXIY010000018">
    <property type="protein sequence ID" value="MBD2870193.1"/>
    <property type="molecule type" value="Genomic_DNA"/>
</dbReference>
<reference evidence="4" key="1">
    <citation type="submission" date="2020-09" db="EMBL/GenBank/DDBJ databases">
        <title>A novel bacterium of genus Paenibacillus, isolated from South China Sea.</title>
        <authorList>
            <person name="Huang H."/>
            <person name="Mo K."/>
            <person name="Hu Y."/>
        </authorList>
    </citation>
    <scope>NUCLEOTIDE SEQUENCE</scope>
    <source>
        <strain evidence="4">IB182493</strain>
    </source>
</reference>
<dbReference type="Gene3D" id="3.40.50.2300">
    <property type="match status" value="1"/>
</dbReference>
<gene>
    <name evidence="4" type="ORF">IDH41_16535</name>
</gene>
<dbReference type="Pfam" id="PF00072">
    <property type="entry name" value="Response_reg"/>
    <property type="match status" value="1"/>
</dbReference>
<dbReference type="AlphaFoldDB" id="A0A927CLB7"/>
<dbReference type="PROSITE" id="PS50110">
    <property type="entry name" value="RESPONSE_REGULATORY"/>
    <property type="match status" value="1"/>
</dbReference>
<dbReference type="PANTHER" id="PTHR44591:SF3">
    <property type="entry name" value="RESPONSE REGULATORY DOMAIN-CONTAINING PROTEIN"/>
    <property type="match status" value="1"/>
</dbReference>
<organism evidence="4 5">
    <name type="scientific">Paenibacillus arenilitoris</name>
    <dbReference type="NCBI Taxonomy" id="2772299"/>
    <lineage>
        <taxon>Bacteria</taxon>
        <taxon>Bacillati</taxon>
        <taxon>Bacillota</taxon>
        <taxon>Bacilli</taxon>
        <taxon>Bacillales</taxon>
        <taxon>Paenibacillaceae</taxon>
        <taxon>Paenibacillus</taxon>
    </lineage>
</organism>
<dbReference type="InterPro" id="IPR011006">
    <property type="entry name" value="CheY-like_superfamily"/>
</dbReference>
<dbReference type="InterPro" id="IPR001789">
    <property type="entry name" value="Sig_transdc_resp-reg_receiver"/>
</dbReference>
<feature type="domain" description="Response regulatory" evidence="3">
    <location>
        <begin position="3"/>
        <end position="116"/>
    </location>
</feature>
<keyword evidence="5" id="KW-1185">Reference proteome</keyword>
<proteinExistence type="predicted"/>
<dbReference type="Proteomes" id="UP000632125">
    <property type="component" value="Unassembled WGS sequence"/>
</dbReference>
<evidence type="ECO:0000313" key="4">
    <source>
        <dbReference type="EMBL" id="MBD2870193.1"/>
    </source>
</evidence>
<dbReference type="PANTHER" id="PTHR44591">
    <property type="entry name" value="STRESS RESPONSE REGULATOR PROTEIN 1"/>
    <property type="match status" value="1"/>
</dbReference>
<protein>
    <submittedName>
        <fullName evidence="4">Response regulator</fullName>
    </submittedName>
</protein>
<dbReference type="SUPFAM" id="SSF52172">
    <property type="entry name" value="CheY-like"/>
    <property type="match status" value="1"/>
</dbReference>
<keyword evidence="1 2" id="KW-0597">Phosphoprotein</keyword>
<accession>A0A927CLB7</accession>
<comment type="caution">
    <text evidence="4">The sequence shown here is derived from an EMBL/GenBank/DDBJ whole genome shotgun (WGS) entry which is preliminary data.</text>
</comment>
<feature type="modified residue" description="4-aspartylphosphate" evidence="2">
    <location>
        <position position="53"/>
    </location>
</feature>
<dbReference type="InterPro" id="IPR050595">
    <property type="entry name" value="Bact_response_regulator"/>
</dbReference>
<sequence>MAKVLIADSCSNVRFLLHEIMRIEGHEVVASCQSGKEVLQLYSAIRPDIAIMDYDLPEVDGLSAAKQILLSDERAGIVIFVPGAADWKRKAAKLGVSAIIKPFDVEELKREIDGLLGNNRSFATGPDNV</sequence>